<evidence type="ECO:0000256" key="4">
    <source>
        <dbReference type="ARBA" id="ARBA00022801"/>
    </source>
</evidence>
<dbReference type="InterPro" id="IPR041122">
    <property type="entry name" value="RecJ_OB"/>
</dbReference>
<dbReference type="GO" id="GO:0006281">
    <property type="term" value="P:DNA repair"/>
    <property type="evidence" value="ECO:0007669"/>
    <property type="project" value="InterPro"/>
</dbReference>
<dbReference type="Pfam" id="PF17768">
    <property type="entry name" value="RecJ_OB"/>
    <property type="match status" value="1"/>
</dbReference>
<dbReference type="NCBIfam" id="TIGR00644">
    <property type="entry name" value="recJ"/>
    <property type="match status" value="1"/>
</dbReference>
<evidence type="ECO:0000259" key="7">
    <source>
        <dbReference type="Pfam" id="PF02272"/>
    </source>
</evidence>
<comment type="similarity">
    <text evidence="1">Belongs to the RecJ family.</text>
</comment>
<evidence type="ECO:0000313" key="9">
    <source>
        <dbReference type="EMBL" id="RWZ79828.1"/>
    </source>
</evidence>
<keyword evidence="10" id="KW-1185">Reference proteome</keyword>
<keyword evidence="5 9" id="KW-0269">Exonuclease</keyword>
<evidence type="ECO:0000256" key="1">
    <source>
        <dbReference type="ARBA" id="ARBA00005915"/>
    </source>
</evidence>
<dbReference type="PANTHER" id="PTHR30255:SF2">
    <property type="entry name" value="SINGLE-STRANDED-DNA-SPECIFIC EXONUCLEASE RECJ"/>
    <property type="match status" value="1"/>
</dbReference>
<dbReference type="EMBL" id="SCKW01000002">
    <property type="protein sequence ID" value="RWZ79828.1"/>
    <property type="molecule type" value="Genomic_DNA"/>
</dbReference>
<protein>
    <recommendedName>
        <fullName evidence="2">Single-stranded-DNA-specific exonuclease RecJ</fullName>
    </recommendedName>
</protein>
<dbReference type="Gene3D" id="3.10.310.30">
    <property type="match status" value="1"/>
</dbReference>
<sequence>MTENPLFDQILKSRGLSSADVLAEFLRPPYPVSSHDPFDLPDMKAATERLRLARRRREQVVIYGDYDIDGLSATAILLDTFKSFGLRVSAFIPDRFSDGYGLSRSAVGKLIDDGAQLIVTVDCGSLSVDEVAYARGRGVDIIVTDHHEPGQQLPKAAAVINPKRDDSTYPFQDLCGAGVAFKLVQAMQSCMSGLPEGQEKWLLDLVALGTVCDAVSLTGENRSLVYWGLRVLAKTRRPGLKALMAVAGVDPAHVSARSLGFMLGPRLNTAGRLENARLSLDLLTSTDNMAALGQAQRLDELNRQRRSLQDVILEQACQQAERLVHDKVLVVSDSQWSHGIIGIVASRLLERYRKPVFILQELGDHAKGSARSFGDFSAVGAIRHAERYVIRGGGHKLAAGVTLKASDIDAFRRAVNRFYAKTVLSDQAVYLEPASDAIADSLEHVNEELAMAIEGLAPFGRGNHQPTIKFSGLKVVETKTMGSEGQHQKIWLQDSANRMIAAVWFNNVDHSLAPELSVDVWLELSVNEWRGRRQVEGVLQKALVLPAKAPRAIGG</sequence>
<dbReference type="GO" id="GO:0008409">
    <property type="term" value="F:5'-3' exonuclease activity"/>
    <property type="evidence" value="ECO:0007669"/>
    <property type="project" value="InterPro"/>
</dbReference>
<dbReference type="PANTHER" id="PTHR30255">
    <property type="entry name" value="SINGLE-STRANDED-DNA-SPECIFIC EXONUCLEASE RECJ"/>
    <property type="match status" value="1"/>
</dbReference>
<feature type="domain" description="DDH" evidence="6">
    <location>
        <begin position="59"/>
        <end position="210"/>
    </location>
</feature>
<dbReference type="Gene3D" id="3.90.1640.30">
    <property type="match status" value="1"/>
</dbReference>
<feature type="domain" description="RecJ OB" evidence="8">
    <location>
        <begin position="441"/>
        <end position="537"/>
    </location>
</feature>
<dbReference type="GO" id="GO:0003676">
    <property type="term" value="F:nucleic acid binding"/>
    <property type="evidence" value="ECO:0007669"/>
    <property type="project" value="InterPro"/>
</dbReference>
<comment type="caution">
    <text evidence="9">The sequence shown here is derived from an EMBL/GenBank/DDBJ whole genome shotgun (WGS) entry which is preliminary data.</text>
</comment>
<dbReference type="Pfam" id="PF01368">
    <property type="entry name" value="DHH"/>
    <property type="match status" value="1"/>
</dbReference>
<evidence type="ECO:0000313" key="10">
    <source>
        <dbReference type="Proteomes" id="UP000289269"/>
    </source>
</evidence>
<dbReference type="InterPro" id="IPR003156">
    <property type="entry name" value="DHHA1_dom"/>
</dbReference>
<keyword evidence="4" id="KW-0378">Hydrolase</keyword>
<dbReference type="InterPro" id="IPR001667">
    <property type="entry name" value="DDH_dom"/>
</dbReference>
<evidence type="ECO:0000256" key="3">
    <source>
        <dbReference type="ARBA" id="ARBA00022722"/>
    </source>
</evidence>
<reference evidence="9" key="1">
    <citation type="submission" date="2019-01" db="EMBL/GenBank/DDBJ databases">
        <title>Genomic signatures and co-occurrence patterns of the ultra-small Saccharimodia (Patescibacteria phylum) suggest a symbiotic lifestyle.</title>
        <authorList>
            <person name="Lemos L."/>
            <person name="Medeiros J."/>
            <person name="Andreote F."/>
            <person name="Fernandes G."/>
            <person name="Varani A."/>
            <person name="Oliveira G."/>
            <person name="Pylro V."/>
        </authorList>
    </citation>
    <scope>NUCLEOTIDE SEQUENCE [LARGE SCALE GENOMIC DNA]</scope>
    <source>
        <strain evidence="9">AMD01</strain>
    </source>
</reference>
<evidence type="ECO:0000259" key="8">
    <source>
        <dbReference type="Pfam" id="PF17768"/>
    </source>
</evidence>
<proteinExistence type="inferred from homology"/>
<accession>A0A4Q0AK00</accession>
<evidence type="ECO:0000256" key="2">
    <source>
        <dbReference type="ARBA" id="ARBA00019841"/>
    </source>
</evidence>
<evidence type="ECO:0000259" key="6">
    <source>
        <dbReference type="Pfam" id="PF01368"/>
    </source>
</evidence>
<organism evidence="9 10">
    <name type="scientific">Candidatus Chaera renei</name>
    <dbReference type="NCBI Taxonomy" id="2506947"/>
    <lineage>
        <taxon>Bacteria</taxon>
        <taxon>Candidatus Saccharimonadota</taxon>
        <taxon>Candidatus Saccharimonadia</taxon>
        <taxon>Candidatus Saccharimonadales</taxon>
        <taxon>Candidatus Saccharimonadaceae</taxon>
        <taxon>Candidatus Chaera</taxon>
    </lineage>
</organism>
<dbReference type="Proteomes" id="UP000289269">
    <property type="component" value="Unassembled WGS sequence"/>
</dbReference>
<keyword evidence="3" id="KW-0540">Nuclease</keyword>
<dbReference type="Pfam" id="PF02272">
    <property type="entry name" value="DHHA1"/>
    <property type="match status" value="1"/>
</dbReference>
<dbReference type="AlphaFoldDB" id="A0A4Q0AK00"/>
<dbReference type="InterPro" id="IPR038763">
    <property type="entry name" value="DHH_sf"/>
</dbReference>
<gene>
    <name evidence="9" type="primary">recJ</name>
    <name evidence="9" type="ORF">EOT04_00355</name>
</gene>
<dbReference type="InterPro" id="IPR004610">
    <property type="entry name" value="RecJ"/>
</dbReference>
<dbReference type="GO" id="GO:0006310">
    <property type="term" value="P:DNA recombination"/>
    <property type="evidence" value="ECO:0007669"/>
    <property type="project" value="InterPro"/>
</dbReference>
<evidence type="ECO:0000256" key="5">
    <source>
        <dbReference type="ARBA" id="ARBA00022839"/>
    </source>
</evidence>
<feature type="domain" description="DHHA1" evidence="7">
    <location>
        <begin position="326"/>
        <end position="420"/>
    </location>
</feature>
<name>A0A4Q0AK00_9BACT</name>
<dbReference type="InterPro" id="IPR051673">
    <property type="entry name" value="SSDNA_exonuclease_RecJ"/>
</dbReference>
<dbReference type="SUPFAM" id="SSF64182">
    <property type="entry name" value="DHH phosphoesterases"/>
    <property type="match status" value="1"/>
</dbReference>